<evidence type="ECO:0000256" key="2">
    <source>
        <dbReference type="ARBA" id="ARBA00023002"/>
    </source>
</evidence>
<protein>
    <recommendedName>
        <fullName evidence="3">NmrA-like domain-containing protein</fullName>
    </recommendedName>
</protein>
<evidence type="ECO:0000313" key="5">
    <source>
        <dbReference type="Proteomes" id="UP001219568"/>
    </source>
</evidence>
<feature type="domain" description="NmrA-like" evidence="3">
    <location>
        <begin position="12"/>
        <end position="236"/>
    </location>
</feature>
<dbReference type="GO" id="GO:0016491">
    <property type="term" value="F:oxidoreductase activity"/>
    <property type="evidence" value="ECO:0007669"/>
    <property type="project" value="UniProtKB-KW"/>
</dbReference>
<evidence type="ECO:0000313" key="4">
    <source>
        <dbReference type="EMBL" id="KAJ6029842.1"/>
    </source>
</evidence>
<name>A0AAD6I3A7_PENCN</name>
<dbReference type="Proteomes" id="UP001219568">
    <property type="component" value="Unassembled WGS sequence"/>
</dbReference>
<proteinExistence type="predicted"/>
<dbReference type="InterPro" id="IPR008030">
    <property type="entry name" value="NmrA-like"/>
</dbReference>
<evidence type="ECO:0000259" key="3">
    <source>
        <dbReference type="Pfam" id="PF05368"/>
    </source>
</evidence>
<gene>
    <name evidence="4" type="ORF">N7460_010108</name>
</gene>
<evidence type="ECO:0000256" key="1">
    <source>
        <dbReference type="ARBA" id="ARBA00022857"/>
    </source>
</evidence>
<organism evidence="4 5">
    <name type="scientific">Penicillium canescens</name>
    <dbReference type="NCBI Taxonomy" id="5083"/>
    <lineage>
        <taxon>Eukaryota</taxon>
        <taxon>Fungi</taxon>
        <taxon>Dikarya</taxon>
        <taxon>Ascomycota</taxon>
        <taxon>Pezizomycotina</taxon>
        <taxon>Eurotiomycetes</taxon>
        <taxon>Eurotiomycetidae</taxon>
        <taxon>Eurotiales</taxon>
        <taxon>Aspergillaceae</taxon>
        <taxon>Penicillium</taxon>
    </lineage>
</organism>
<comment type="caution">
    <text evidence="4">The sequence shown here is derived from an EMBL/GenBank/DDBJ whole genome shotgun (WGS) entry which is preliminary data.</text>
</comment>
<accession>A0AAD6I3A7</accession>
<dbReference type="Gene3D" id="3.90.25.10">
    <property type="entry name" value="UDP-galactose 4-epimerase, domain 1"/>
    <property type="match status" value="1"/>
</dbReference>
<dbReference type="PANTHER" id="PTHR47706">
    <property type="entry name" value="NMRA-LIKE FAMILY PROTEIN"/>
    <property type="match status" value="1"/>
</dbReference>
<dbReference type="Pfam" id="PF05368">
    <property type="entry name" value="NmrA"/>
    <property type="match status" value="1"/>
</dbReference>
<dbReference type="Gene3D" id="3.40.50.720">
    <property type="entry name" value="NAD(P)-binding Rossmann-like Domain"/>
    <property type="match status" value="1"/>
</dbReference>
<dbReference type="SUPFAM" id="SSF51735">
    <property type="entry name" value="NAD(P)-binding Rossmann-fold domains"/>
    <property type="match status" value="1"/>
</dbReference>
<reference evidence="4" key="2">
    <citation type="submission" date="2023-01" db="EMBL/GenBank/DDBJ databases">
        <authorList>
            <person name="Petersen C."/>
        </authorList>
    </citation>
    <scope>NUCLEOTIDE SEQUENCE</scope>
    <source>
        <strain evidence="4">IBT 15450</strain>
    </source>
</reference>
<dbReference type="CDD" id="cd05259">
    <property type="entry name" value="PCBER_SDR_a"/>
    <property type="match status" value="1"/>
</dbReference>
<dbReference type="EMBL" id="JAQJZL010000014">
    <property type="protein sequence ID" value="KAJ6029842.1"/>
    <property type="molecule type" value="Genomic_DNA"/>
</dbReference>
<dbReference type="InterPro" id="IPR045312">
    <property type="entry name" value="PCBER-like"/>
</dbReference>
<reference evidence="4" key="1">
    <citation type="journal article" date="2023" name="IMA Fungus">
        <title>Comparative genomic study of the Penicillium genus elucidates a diverse pangenome and 15 lateral gene transfer events.</title>
        <authorList>
            <person name="Petersen C."/>
            <person name="Sorensen T."/>
            <person name="Nielsen M.R."/>
            <person name="Sondergaard T.E."/>
            <person name="Sorensen J.L."/>
            <person name="Fitzpatrick D.A."/>
            <person name="Frisvad J.C."/>
            <person name="Nielsen K.L."/>
        </authorList>
    </citation>
    <scope>NUCLEOTIDE SEQUENCE</scope>
    <source>
        <strain evidence="4">IBT 15450</strain>
    </source>
</reference>
<keyword evidence="2" id="KW-0560">Oxidoreductase</keyword>
<keyword evidence="1" id="KW-0521">NADP</keyword>
<dbReference type="PANTHER" id="PTHR47706:SF9">
    <property type="entry name" value="NMRA-LIKE DOMAIN-CONTAINING PROTEIN-RELATED"/>
    <property type="match status" value="1"/>
</dbReference>
<dbReference type="InterPro" id="IPR036291">
    <property type="entry name" value="NAD(P)-bd_dom_sf"/>
</dbReference>
<keyword evidence="5" id="KW-1185">Reference proteome</keyword>
<dbReference type="InterPro" id="IPR051609">
    <property type="entry name" value="NmrA/Isoflavone_reductase-like"/>
</dbReference>
<dbReference type="AlphaFoldDB" id="A0AAD6I3A7"/>
<sequence length="295" mass="32233">MSSGCIKNVAVVGFIVEALLQSTYNYNVTVLSQEQSAFSAPRGARTVKVDYNNYSALVSVLKGQDAVVSVIGSAATRDQIKIADAAIEAEVKRFIPAEYGTDKNYPGNSPERAPSFKAKQDVKDHLDGKIEWTGILSGPIFDLGFKEGFLGFDIHTRTARLDPNNRSSHFSASSRLLVGRAVAQVLAPGIAPRTANKFVHVRSFTVSQDELLTAVEKITGEQWKVEVIDYSSLVKDARKRLAQGEYMAAVVLIQEAFLDPNAGNNWDERGVVSNKELDLPDEESLEETLRNILGA</sequence>